<keyword evidence="5" id="KW-0539">Nucleus</keyword>
<dbReference type="AlphaFoldDB" id="A0A179A0V8"/>
<accession>A0A179A0V8</accession>
<evidence type="ECO:0000256" key="6">
    <source>
        <dbReference type="SAM" id="MobiDB-lite"/>
    </source>
</evidence>
<dbReference type="InterPro" id="IPR007219">
    <property type="entry name" value="XnlR_reg_dom"/>
</dbReference>
<evidence type="ECO:0000256" key="1">
    <source>
        <dbReference type="ARBA" id="ARBA00004123"/>
    </source>
</evidence>
<dbReference type="Proteomes" id="UP000078343">
    <property type="component" value="Unassembled WGS sequence"/>
</dbReference>
<dbReference type="GeneID" id="30005205"/>
<protein>
    <recommendedName>
        <fullName evidence="7">Xylanolytic transcriptional activator regulatory domain-containing protein</fullName>
    </recommendedName>
</protein>
<feature type="region of interest" description="Disordered" evidence="6">
    <location>
        <begin position="44"/>
        <end position="65"/>
    </location>
</feature>
<evidence type="ECO:0000256" key="2">
    <source>
        <dbReference type="ARBA" id="ARBA00022723"/>
    </source>
</evidence>
<comment type="caution">
    <text evidence="8">The sequence shown here is derived from an EMBL/GenBank/DDBJ whole genome shotgun (WGS) entry which is preliminary data.</text>
</comment>
<dbReference type="PANTHER" id="PTHR47338">
    <property type="entry name" value="ZN(II)2CYS6 TRANSCRIPTION FACTOR (EUROFUNG)-RELATED"/>
    <property type="match status" value="1"/>
</dbReference>
<keyword evidence="9" id="KW-1185">Reference proteome</keyword>
<proteinExistence type="predicted"/>
<dbReference type="OrthoDB" id="3862662at2759"/>
<dbReference type="GO" id="GO:0000981">
    <property type="term" value="F:DNA-binding transcription factor activity, RNA polymerase II-specific"/>
    <property type="evidence" value="ECO:0007669"/>
    <property type="project" value="InterPro"/>
</dbReference>
<keyword evidence="2" id="KW-0479">Metal-binding</keyword>
<dbReference type="GO" id="GO:0003677">
    <property type="term" value="F:DNA binding"/>
    <property type="evidence" value="ECO:0007669"/>
    <property type="project" value="InterPro"/>
</dbReference>
<evidence type="ECO:0000256" key="3">
    <source>
        <dbReference type="ARBA" id="ARBA00023015"/>
    </source>
</evidence>
<keyword evidence="3" id="KW-0805">Transcription regulation</keyword>
<keyword evidence="4" id="KW-0804">Transcription</keyword>
<reference evidence="8 9" key="1">
    <citation type="submission" date="2016-04" db="EMBL/GenBank/DDBJ databases">
        <title>Draft genome of Fonsecaea erecta CBS 125763.</title>
        <authorList>
            <person name="Weiss V.A."/>
            <person name="Vicente V.A."/>
            <person name="Raittz R.T."/>
            <person name="Moreno L.F."/>
            <person name="De Souza E.M."/>
            <person name="Pedrosa F.O."/>
            <person name="Steffens M.B."/>
            <person name="Faoro H."/>
            <person name="Tadra-Sfeir M.Z."/>
            <person name="Najafzadeh M.J."/>
            <person name="Felipe M.S."/>
            <person name="Teixeira M."/>
            <person name="Sun J."/>
            <person name="Xi L."/>
            <person name="Gomes R."/>
            <person name="De Azevedo C.M."/>
            <person name="Salgado C.G."/>
            <person name="Da Silva M.B."/>
            <person name="Nascimento M.F."/>
            <person name="Queiroz-Telles F."/>
            <person name="Attili D.S."/>
            <person name="Gorbushina A."/>
        </authorList>
    </citation>
    <scope>NUCLEOTIDE SEQUENCE [LARGE SCALE GENOMIC DNA]</scope>
    <source>
        <strain evidence="8 9">CBS 125763</strain>
    </source>
</reference>
<sequence>MSVLPEPDVLVARRSRCLNLGYSCGSTKDHSKSRQSLEQTRALHVETQRDPSFRPSQRFSGGIDPDSTLEGIASYFLDTNTDSHDPSSNPENSGWSLDPGLGAQLIELFFEKVQCWLPIIHRPKFAARFIRRAGETATVVDRSTVSDVEAFLMYGIFALGARFSRSPYFDKVPPVDQGQKYASHAATTLDCIFKTHQEPSVEFLQGCIMLAVYHLMAGHAGPGFALTSVCVRFAFALSLNEIDAELMNEDGTLNTESFEESAGSWVRKEQLRRLWWATWELEIYMATLSCQPSDIERRIRVLLPVPDCDWIRGIPVKSAFIHHRPESVWTSLRGSSNQSPRAWFLLANYLKSCMSVPCHHLPEITTSTKSSLETALCNFKLSLPAEFQLRSLFVNNQNYEEANWVISTHLIIVACETLLESSRRPSGVRHDVDSPTSAQDTGPFARRMASYLVNVAQVWPPEYIPLNHPMVCCAVILPASIATQQCESTARAQEVAGLILSHYAKYWAIGSEMLQLLTAVRQPLKTVDQYSDHLPTILRQASSVGTSAKYLGQFTFALNSLRYSKYARQPLEVTAKLGEYLLAKVPLSITDVHEIVATGRQESANSEADFGLGNRISLY</sequence>
<dbReference type="CDD" id="cd12148">
    <property type="entry name" value="fungal_TF_MHR"/>
    <property type="match status" value="1"/>
</dbReference>
<evidence type="ECO:0000259" key="7">
    <source>
        <dbReference type="Pfam" id="PF04082"/>
    </source>
</evidence>
<dbReference type="GO" id="GO:0006351">
    <property type="term" value="P:DNA-templated transcription"/>
    <property type="evidence" value="ECO:0007669"/>
    <property type="project" value="InterPro"/>
</dbReference>
<dbReference type="EMBL" id="LVYI01000001">
    <property type="protein sequence ID" value="OAP65063.1"/>
    <property type="molecule type" value="Genomic_DNA"/>
</dbReference>
<evidence type="ECO:0000256" key="4">
    <source>
        <dbReference type="ARBA" id="ARBA00023163"/>
    </source>
</evidence>
<evidence type="ECO:0000313" key="9">
    <source>
        <dbReference type="Proteomes" id="UP000078343"/>
    </source>
</evidence>
<dbReference type="GO" id="GO:0005634">
    <property type="term" value="C:nucleus"/>
    <property type="evidence" value="ECO:0007669"/>
    <property type="project" value="UniProtKB-SubCell"/>
</dbReference>
<dbReference type="RefSeq" id="XP_018698430.1">
    <property type="nucleotide sequence ID" value="XM_018832551.1"/>
</dbReference>
<dbReference type="Pfam" id="PF04082">
    <property type="entry name" value="Fungal_trans"/>
    <property type="match status" value="1"/>
</dbReference>
<dbReference type="PANTHER" id="PTHR47338:SF5">
    <property type="entry name" value="ZN(II)2CYS6 TRANSCRIPTION FACTOR (EUROFUNG)"/>
    <property type="match status" value="1"/>
</dbReference>
<feature type="domain" description="Xylanolytic transcriptional activator regulatory" evidence="7">
    <location>
        <begin position="106"/>
        <end position="354"/>
    </location>
</feature>
<name>A0A179A0V8_9EURO</name>
<gene>
    <name evidence="8" type="ORF">AYL99_01035</name>
</gene>
<evidence type="ECO:0000256" key="5">
    <source>
        <dbReference type="ARBA" id="ARBA00023242"/>
    </source>
</evidence>
<comment type="subcellular location">
    <subcellularLocation>
        <location evidence="1">Nucleus</location>
    </subcellularLocation>
</comment>
<evidence type="ECO:0000313" key="8">
    <source>
        <dbReference type="EMBL" id="OAP65063.1"/>
    </source>
</evidence>
<dbReference type="GO" id="GO:0008270">
    <property type="term" value="F:zinc ion binding"/>
    <property type="evidence" value="ECO:0007669"/>
    <property type="project" value="InterPro"/>
</dbReference>
<dbReference type="InterPro" id="IPR050815">
    <property type="entry name" value="TF_fung"/>
</dbReference>
<organism evidence="8 9">
    <name type="scientific">Fonsecaea erecta</name>
    <dbReference type="NCBI Taxonomy" id="1367422"/>
    <lineage>
        <taxon>Eukaryota</taxon>
        <taxon>Fungi</taxon>
        <taxon>Dikarya</taxon>
        <taxon>Ascomycota</taxon>
        <taxon>Pezizomycotina</taxon>
        <taxon>Eurotiomycetes</taxon>
        <taxon>Chaetothyriomycetidae</taxon>
        <taxon>Chaetothyriales</taxon>
        <taxon>Herpotrichiellaceae</taxon>
        <taxon>Fonsecaea</taxon>
    </lineage>
</organism>